<evidence type="ECO:0000313" key="2">
    <source>
        <dbReference type="EMBL" id="KAF2828025.1"/>
    </source>
</evidence>
<feature type="transmembrane region" description="Helical" evidence="1">
    <location>
        <begin position="58"/>
        <end position="78"/>
    </location>
</feature>
<keyword evidence="1" id="KW-0472">Membrane</keyword>
<evidence type="ECO:0000313" key="3">
    <source>
        <dbReference type="Proteomes" id="UP000799424"/>
    </source>
</evidence>
<dbReference type="InterPro" id="IPR025363">
    <property type="entry name" value="DUF4267"/>
</dbReference>
<accession>A0A6A7A607</accession>
<organism evidence="2 3">
    <name type="scientific">Ophiobolus disseminans</name>
    <dbReference type="NCBI Taxonomy" id="1469910"/>
    <lineage>
        <taxon>Eukaryota</taxon>
        <taxon>Fungi</taxon>
        <taxon>Dikarya</taxon>
        <taxon>Ascomycota</taxon>
        <taxon>Pezizomycotina</taxon>
        <taxon>Dothideomycetes</taxon>
        <taxon>Pleosporomycetidae</taxon>
        <taxon>Pleosporales</taxon>
        <taxon>Pleosporineae</taxon>
        <taxon>Phaeosphaeriaceae</taxon>
        <taxon>Ophiobolus</taxon>
    </lineage>
</organism>
<dbReference type="Proteomes" id="UP000799424">
    <property type="component" value="Unassembled WGS sequence"/>
</dbReference>
<keyword evidence="1" id="KW-0812">Transmembrane</keyword>
<dbReference type="Pfam" id="PF14087">
    <property type="entry name" value="DUF4267"/>
    <property type="match status" value="1"/>
</dbReference>
<keyword evidence="1" id="KW-1133">Transmembrane helix</keyword>
<sequence length="135" mass="14307">MVFPNSLLSQSTWRHVGLGLTTIFFALGTFAIVSPNAAGRSLGVEPTTPKEHEINNKSMIFLGIRDVAATFALFWFYSEGKTKEMGVLLSSWVLVCLTDTWVATKGPNGLDGGIGVLVVGAAVFAFVGLGLAQGE</sequence>
<dbReference type="EMBL" id="MU006223">
    <property type="protein sequence ID" value="KAF2828025.1"/>
    <property type="molecule type" value="Genomic_DNA"/>
</dbReference>
<gene>
    <name evidence="2" type="ORF">CC86DRAFT_369190</name>
</gene>
<keyword evidence="3" id="KW-1185">Reference proteome</keyword>
<feature type="transmembrane region" description="Helical" evidence="1">
    <location>
        <begin position="16"/>
        <end position="38"/>
    </location>
</feature>
<protein>
    <submittedName>
        <fullName evidence="2">Uncharacterized protein</fullName>
    </submittedName>
</protein>
<proteinExistence type="predicted"/>
<dbReference type="OrthoDB" id="4157173at2759"/>
<feature type="transmembrane region" description="Helical" evidence="1">
    <location>
        <begin position="114"/>
        <end position="132"/>
    </location>
</feature>
<name>A0A6A7A607_9PLEO</name>
<dbReference type="AlphaFoldDB" id="A0A6A7A607"/>
<reference evidence="2" key="1">
    <citation type="journal article" date="2020" name="Stud. Mycol.">
        <title>101 Dothideomycetes genomes: a test case for predicting lifestyles and emergence of pathogens.</title>
        <authorList>
            <person name="Haridas S."/>
            <person name="Albert R."/>
            <person name="Binder M."/>
            <person name="Bloem J."/>
            <person name="Labutti K."/>
            <person name="Salamov A."/>
            <person name="Andreopoulos B."/>
            <person name="Baker S."/>
            <person name="Barry K."/>
            <person name="Bills G."/>
            <person name="Bluhm B."/>
            <person name="Cannon C."/>
            <person name="Castanera R."/>
            <person name="Culley D."/>
            <person name="Daum C."/>
            <person name="Ezra D."/>
            <person name="Gonzalez J."/>
            <person name="Henrissat B."/>
            <person name="Kuo A."/>
            <person name="Liang C."/>
            <person name="Lipzen A."/>
            <person name="Lutzoni F."/>
            <person name="Magnuson J."/>
            <person name="Mondo S."/>
            <person name="Nolan M."/>
            <person name="Ohm R."/>
            <person name="Pangilinan J."/>
            <person name="Park H.-J."/>
            <person name="Ramirez L."/>
            <person name="Alfaro M."/>
            <person name="Sun H."/>
            <person name="Tritt A."/>
            <person name="Yoshinaga Y."/>
            <person name="Zwiers L.-H."/>
            <person name="Turgeon B."/>
            <person name="Goodwin S."/>
            <person name="Spatafora J."/>
            <person name="Crous P."/>
            <person name="Grigoriev I."/>
        </authorList>
    </citation>
    <scope>NUCLEOTIDE SEQUENCE</scope>
    <source>
        <strain evidence="2">CBS 113818</strain>
    </source>
</reference>
<evidence type="ECO:0000256" key="1">
    <source>
        <dbReference type="SAM" id="Phobius"/>
    </source>
</evidence>